<dbReference type="InterPro" id="IPR042243">
    <property type="entry name" value="HypD_1"/>
</dbReference>
<dbReference type="Proteomes" id="UP000662185">
    <property type="component" value="Unassembled WGS sequence"/>
</dbReference>
<dbReference type="Gene3D" id="6.10.20.100">
    <property type="match status" value="1"/>
</dbReference>
<accession>A0A926WE57</accession>
<dbReference type="GO" id="GO:0051604">
    <property type="term" value="P:protein maturation"/>
    <property type="evidence" value="ECO:0007669"/>
    <property type="project" value="TreeGrafter"/>
</dbReference>
<evidence type="ECO:0000313" key="5">
    <source>
        <dbReference type="Proteomes" id="UP000662185"/>
    </source>
</evidence>
<dbReference type="EMBL" id="JACJQU010000002">
    <property type="protein sequence ID" value="MBD2292767.1"/>
    <property type="molecule type" value="Genomic_DNA"/>
</dbReference>
<dbReference type="InterPro" id="IPR002780">
    <property type="entry name" value="Hyd_form_HypD"/>
</dbReference>
<sequence length="383" mass="42515">MKYVDEFRNPEKAQALQKEIEKLSQQIDKHLKIMEVCGGHTHSIFKYGIEEILPDNIELIHGPGCPVCVMPKGRIDDAIALCQNPNIIFTTFGDAMRVPGSKTSLLQAKAQGADIRMVYSPLDSLKIAKENPNKEIVFFGLGFETTAPSTAFTILQAAAENITNFSLFSNHVLVIPALQALLDNPDLELDGFVGPGHVSMVIGTDPYEFISQQYHKPIVISGFEPLDIFQSIWMLLKQIVENRCQVENQYNRLVEPTGNKNALAAMNQVFAIREKFEWRGLGEIPNSGFKIREEYAQFDAEVKFTIPNLKVPDHKACQCGEILKGVLKPWECKVFGTACTPETPIGTCMVSSEGACAAYYKYGRLSTMAKKAEKKAKVPVPLG</sequence>
<organism evidence="4 5">
    <name type="scientific">Anabaena sphaerica FACHB-251</name>
    <dbReference type="NCBI Taxonomy" id="2692883"/>
    <lineage>
        <taxon>Bacteria</taxon>
        <taxon>Bacillati</taxon>
        <taxon>Cyanobacteriota</taxon>
        <taxon>Cyanophyceae</taxon>
        <taxon>Nostocales</taxon>
        <taxon>Nostocaceae</taxon>
        <taxon>Anabaena</taxon>
    </lineage>
</organism>
<protein>
    <submittedName>
        <fullName evidence="4">Hydrogenase formation protein HypD</fullName>
    </submittedName>
</protein>
<comment type="caution">
    <text evidence="4">The sequence shown here is derived from an EMBL/GenBank/DDBJ whole genome shotgun (WGS) entry which is preliminary data.</text>
</comment>
<dbReference type="PIRSF" id="PIRSF005622">
    <property type="entry name" value="Hydrgn_mat_hypD"/>
    <property type="match status" value="1"/>
</dbReference>
<proteinExistence type="inferred from homology"/>
<dbReference type="GO" id="GO:0070025">
    <property type="term" value="F:carbon monoxide binding"/>
    <property type="evidence" value="ECO:0007669"/>
    <property type="project" value="TreeGrafter"/>
</dbReference>
<keyword evidence="3" id="KW-0408">Iron</keyword>
<keyword evidence="2" id="KW-0479">Metal-binding</keyword>
<evidence type="ECO:0000256" key="3">
    <source>
        <dbReference type="ARBA" id="ARBA00023004"/>
    </source>
</evidence>
<gene>
    <name evidence="4" type="primary">hypD</name>
    <name evidence="4" type="ORF">H6G06_04525</name>
</gene>
<comment type="similarity">
    <text evidence="1">Belongs to the HypD family.</text>
</comment>
<dbReference type="PANTHER" id="PTHR30149">
    <property type="entry name" value="HYDROGENASE PROTEIN ASSEMBLY PROTEIN HYPD"/>
    <property type="match status" value="1"/>
</dbReference>
<dbReference type="AlphaFoldDB" id="A0A926WE57"/>
<evidence type="ECO:0000256" key="2">
    <source>
        <dbReference type="ARBA" id="ARBA00022723"/>
    </source>
</evidence>
<evidence type="ECO:0000256" key="1">
    <source>
        <dbReference type="ARBA" id="ARBA00007888"/>
    </source>
</evidence>
<dbReference type="RefSeq" id="WP_190557503.1">
    <property type="nucleotide sequence ID" value="NZ_JACJQU010000002.1"/>
</dbReference>
<dbReference type="Gene3D" id="3.40.50.11750">
    <property type="entry name" value="HypD, alpha/beta domain 1"/>
    <property type="match status" value="2"/>
</dbReference>
<dbReference type="InterPro" id="IPR042244">
    <property type="entry name" value="HypD_2_sf"/>
</dbReference>
<evidence type="ECO:0000313" key="4">
    <source>
        <dbReference type="EMBL" id="MBD2292767.1"/>
    </source>
</evidence>
<keyword evidence="5" id="KW-1185">Reference proteome</keyword>
<reference evidence="5" key="1">
    <citation type="journal article" date="2020" name="ISME J.">
        <title>Comparative genomics reveals insights into cyanobacterial evolution and habitat adaptation.</title>
        <authorList>
            <person name="Chen M.Y."/>
            <person name="Teng W.K."/>
            <person name="Zhao L."/>
            <person name="Hu C.X."/>
            <person name="Zhou Y.K."/>
            <person name="Han B.P."/>
            <person name="Song L.R."/>
            <person name="Shu W.S."/>
        </authorList>
    </citation>
    <scope>NUCLEOTIDE SEQUENCE [LARGE SCALE GENOMIC DNA]</scope>
    <source>
        <strain evidence="5">FACHB-251</strain>
    </source>
</reference>
<name>A0A926WE57_9NOST</name>
<dbReference type="Pfam" id="PF01924">
    <property type="entry name" value="HypD"/>
    <property type="match status" value="1"/>
</dbReference>
<dbReference type="GO" id="GO:0051539">
    <property type="term" value="F:4 iron, 4 sulfur cluster binding"/>
    <property type="evidence" value="ECO:0007669"/>
    <property type="project" value="TreeGrafter"/>
</dbReference>
<dbReference type="GO" id="GO:0005506">
    <property type="term" value="F:iron ion binding"/>
    <property type="evidence" value="ECO:0007669"/>
    <property type="project" value="TreeGrafter"/>
</dbReference>
<dbReference type="PANTHER" id="PTHR30149:SF0">
    <property type="entry name" value="HYDROGENASE MATURATION FACTOR HYPD"/>
    <property type="match status" value="1"/>
</dbReference>
<dbReference type="NCBIfam" id="TIGR00075">
    <property type="entry name" value="hypD"/>
    <property type="match status" value="1"/>
</dbReference>